<reference evidence="2 3" key="1">
    <citation type="journal article" date="2017" name="Genome Announc.">
        <title>Draft Genome Sequences of Salinivibrio proteolyticus, Salinivibrio sharmensis, Salinivibrio siamensis, Salinivibrio costicola subsp. alcaliphilus, Salinivibrio costicola subsp. vallismortis, and 29 New Isolates Belonging to the Genus Salinivibrio.</title>
        <authorList>
            <person name="Lopez-Hermoso C."/>
            <person name="de la Haba R.R."/>
            <person name="Sanchez-Porro C."/>
            <person name="Bayliss S.C."/>
            <person name="Feil E.J."/>
            <person name="Ventosa A."/>
        </authorList>
    </citation>
    <scope>NUCLEOTIDE SEQUENCE [LARGE SCALE GENOMIC DNA]</scope>
    <source>
        <strain evidence="2 3">IC202</strain>
    </source>
</reference>
<sequence length="104" mass="11946">MIEKSIFVLTSIVFVYFLKRFNASPSEKIVFFSKYALMLISAGQYMSIFFYGGKVKRGYGAGDILFFNDTIVDALQLPDYIQFFALAVALYLCVFCHPKHRKDT</sequence>
<keyword evidence="1" id="KW-0472">Membrane</keyword>
<name>A0AB36KB90_9GAMM</name>
<accession>A0AB36KB90</accession>
<evidence type="ECO:0008006" key="4">
    <source>
        <dbReference type="Google" id="ProtNLM"/>
    </source>
</evidence>
<dbReference type="EMBL" id="MUEO01000007">
    <property type="protein sequence ID" value="OOE45362.1"/>
    <property type="molecule type" value="Genomic_DNA"/>
</dbReference>
<protein>
    <recommendedName>
        <fullName evidence="4">Lycopene cyclase domain-containing protein</fullName>
    </recommendedName>
</protein>
<evidence type="ECO:0000313" key="2">
    <source>
        <dbReference type="EMBL" id="OOE45362.1"/>
    </source>
</evidence>
<dbReference type="Proteomes" id="UP000188726">
    <property type="component" value="Unassembled WGS sequence"/>
</dbReference>
<evidence type="ECO:0000256" key="1">
    <source>
        <dbReference type="SAM" id="Phobius"/>
    </source>
</evidence>
<organism evidence="2 3">
    <name type="scientific">Salinivibrio kushneri</name>
    <dbReference type="NCBI Taxonomy" id="1908198"/>
    <lineage>
        <taxon>Bacteria</taxon>
        <taxon>Pseudomonadati</taxon>
        <taxon>Pseudomonadota</taxon>
        <taxon>Gammaproteobacteria</taxon>
        <taxon>Vibrionales</taxon>
        <taxon>Vibrionaceae</taxon>
        <taxon>Salinivibrio</taxon>
    </lineage>
</organism>
<keyword evidence="1" id="KW-1133">Transmembrane helix</keyword>
<feature type="transmembrane region" description="Helical" evidence="1">
    <location>
        <begin position="35"/>
        <end position="53"/>
    </location>
</feature>
<comment type="caution">
    <text evidence="2">The sequence shown here is derived from an EMBL/GenBank/DDBJ whole genome shotgun (WGS) entry which is preliminary data.</text>
</comment>
<dbReference type="AlphaFoldDB" id="A0AB36KB90"/>
<proteinExistence type="predicted"/>
<feature type="transmembrane region" description="Helical" evidence="1">
    <location>
        <begin position="80"/>
        <end position="98"/>
    </location>
</feature>
<evidence type="ECO:0000313" key="3">
    <source>
        <dbReference type="Proteomes" id="UP000188726"/>
    </source>
</evidence>
<gene>
    <name evidence="2" type="ORF">BZG09_04125</name>
</gene>
<keyword evidence="1" id="KW-0812">Transmembrane</keyword>